<evidence type="ECO:0000259" key="3">
    <source>
        <dbReference type="Pfam" id="PF21783"/>
    </source>
</evidence>
<dbReference type="SUPFAM" id="SSF50974">
    <property type="entry name" value="Nitrous oxide reductase, N-terminal domain"/>
    <property type="match status" value="1"/>
</dbReference>
<reference evidence="5" key="1">
    <citation type="journal article" date="2019" name="Int. J. Syst. Evol. Microbiol.">
        <title>The Global Catalogue of Microorganisms (GCM) 10K type strain sequencing project: providing services to taxonomists for standard genome sequencing and annotation.</title>
        <authorList>
            <consortium name="The Broad Institute Genomics Platform"/>
            <consortium name="The Broad Institute Genome Sequencing Center for Infectious Disease"/>
            <person name="Wu L."/>
            <person name="Ma J."/>
        </authorList>
    </citation>
    <scope>NUCLEOTIDE SEQUENCE [LARGE SCALE GENOMIC DNA]</scope>
    <source>
        <strain evidence="5">NBRC 112502</strain>
    </source>
</reference>
<evidence type="ECO:0000313" key="4">
    <source>
        <dbReference type="EMBL" id="GLR68968.1"/>
    </source>
</evidence>
<accession>A0ABQ6ACB9</accession>
<gene>
    <name evidence="4" type="ORF">GCM10010909_36500</name>
</gene>
<evidence type="ECO:0000313" key="5">
    <source>
        <dbReference type="Proteomes" id="UP001156641"/>
    </source>
</evidence>
<keyword evidence="1 2" id="KW-0732">Signal</keyword>
<dbReference type="EMBL" id="BSOS01000099">
    <property type="protein sequence ID" value="GLR68968.1"/>
    <property type="molecule type" value="Genomic_DNA"/>
</dbReference>
<dbReference type="PANTHER" id="PTHR47197">
    <property type="entry name" value="PROTEIN NIRF"/>
    <property type="match status" value="1"/>
</dbReference>
<name>A0ABQ6ACB9_9PROT</name>
<dbReference type="RefSeq" id="WP_284259825.1">
    <property type="nucleotide sequence ID" value="NZ_BSOS01000099.1"/>
</dbReference>
<dbReference type="InterPro" id="IPR011045">
    <property type="entry name" value="N2O_reductase_N"/>
</dbReference>
<dbReference type="InterPro" id="IPR051200">
    <property type="entry name" value="Host-pathogen_enzymatic-act"/>
</dbReference>
<feature type="chain" id="PRO_5045198433" description="YNCE-like beta-propeller domain-containing protein" evidence="2">
    <location>
        <begin position="23"/>
        <end position="334"/>
    </location>
</feature>
<dbReference type="InterPro" id="IPR015943">
    <property type="entry name" value="WD40/YVTN_repeat-like_dom_sf"/>
</dbReference>
<comment type="caution">
    <text evidence="4">The sequence shown here is derived from an EMBL/GenBank/DDBJ whole genome shotgun (WGS) entry which is preliminary data.</text>
</comment>
<keyword evidence="5" id="KW-1185">Reference proteome</keyword>
<proteinExistence type="predicted"/>
<organism evidence="4 5">
    <name type="scientific">Acidocella aquatica</name>
    <dbReference type="NCBI Taxonomy" id="1922313"/>
    <lineage>
        <taxon>Bacteria</taxon>
        <taxon>Pseudomonadati</taxon>
        <taxon>Pseudomonadota</taxon>
        <taxon>Alphaproteobacteria</taxon>
        <taxon>Acetobacterales</taxon>
        <taxon>Acidocellaceae</taxon>
        <taxon>Acidocella</taxon>
    </lineage>
</organism>
<evidence type="ECO:0000256" key="1">
    <source>
        <dbReference type="ARBA" id="ARBA00022729"/>
    </source>
</evidence>
<dbReference type="Proteomes" id="UP001156641">
    <property type="component" value="Unassembled WGS sequence"/>
</dbReference>
<dbReference type="Gene3D" id="2.130.10.10">
    <property type="entry name" value="YVTN repeat-like/Quinoprotein amine dehydrogenase"/>
    <property type="match status" value="2"/>
</dbReference>
<dbReference type="PANTHER" id="PTHR47197:SF3">
    <property type="entry name" value="DIHYDRO-HEME D1 DEHYDROGENASE"/>
    <property type="match status" value="1"/>
</dbReference>
<evidence type="ECO:0000256" key="2">
    <source>
        <dbReference type="SAM" id="SignalP"/>
    </source>
</evidence>
<protein>
    <recommendedName>
        <fullName evidence="3">YNCE-like beta-propeller domain-containing protein</fullName>
    </recommendedName>
</protein>
<dbReference type="Pfam" id="PF21783">
    <property type="entry name" value="YNCE"/>
    <property type="match status" value="1"/>
</dbReference>
<sequence>MITRRTAVSLLPLALFPAQALADTPMPPGAAAPQQLAMVMNSGEATISVIDMTTKQVINTLPMLREPSHWALTPDRKKLYVSDASGNALFIFDPLTAAPMGHIRIADPYQLAYTPDQKYLVVNALRLDYVDIYDATNMQLVKRFKSGKFPSHMDFSPDSRFSFHSMQKSNTLVSIDLATMTERWSVPIGKTPAGVLWHNGKLLICIMGENGIVEADPLTGEITRRQATGEGAHNIFLSTDRSTLYVSNRVGSTLSALDPVSLEVKRDYPIPGGPDDIGIAPDGKIWIALRFNEAVAILDPDTGNFDTITVGRSPHGIFLNTEMQKTGELTAERL</sequence>
<feature type="domain" description="YNCE-like beta-propeller" evidence="3">
    <location>
        <begin position="10"/>
        <end position="318"/>
    </location>
</feature>
<dbReference type="InterPro" id="IPR048433">
    <property type="entry name" value="YNCE-like_beta-prop"/>
</dbReference>
<feature type="signal peptide" evidence="2">
    <location>
        <begin position="1"/>
        <end position="22"/>
    </location>
</feature>